<organism evidence="1 2">
    <name type="scientific">Lipomyces kononenkoae</name>
    <name type="common">Yeast</name>
    <dbReference type="NCBI Taxonomy" id="34357"/>
    <lineage>
        <taxon>Eukaryota</taxon>
        <taxon>Fungi</taxon>
        <taxon>Dikarya</taxon>
        <taxon>Ascomycota</taxon>
        <taxon>Saccharomycotina</taxon>
        <taxon>Lipomycetes</taxon>
        <taxon>Lipomycetales</taxon>
        <taxon>Lipomycetaceae</taxon>
        <taxon>Lipomyces</taxon>
    </lineage>
</organism>
<evidence type="ECO:0000313" key="1">
    <source>
        <dbReference type="EMBL" id="KAK9241258.1"/>
    </source>
</evidence>
<keyword evidence="2" id="KW-1185">Reference proteome</keyword>
<reference evidence="2" key="1">
    <citation type="journal article" date="2024" name="Front. Bioeng. Biotechnol.">
        <title>Genome-scale model development and genomic sequencing of the oleaginous clade Lipomyces.</title>
        <authorList>
            <person name="Czajka J.J."/>
            <person name="Han Y."/>
            <person name="Kim J."/>
            <person name="Mondo S.J."/>
            <person name="Hofstad B.A."/>
            <person name="Robles A."/>
            <person name="Haridas S."/>
            <person name="Riley R."/>
            <person name="LaButti K."/>
            <person name="Pangilinan J."/>
            <person name="Andreopoulos W."/>
            <person name="Lipzen A."/>
            <person name="Yan J."/>
            <person name="Wang M."/>
            <person name="Ng V."/>
            <person name="Grigoriev I.V."/>
            <person name="Spatafora J.W."/>
            <person name="Magnuson J.K."/>
            <person name="Baker S.E."/>
            <person name="Pomraning K.R."/>
        </authorList>
    </citation>
    <scope>NUCLEOTIDE SEQUENCE [LARGE SCALE GENOMIC DNA]</scope>
    <source>
        <strain evidence="2">CBS 7786</strain>
    </source>
</reference>
<gene>
    <name evidence="1" type="ORF">V1525DRAFT_351666</name>
</gene>
<dbReference type="Proteomes" id="UP001433508">
    <property type="component" value="Unassembled WGS sequence"/>
</dbReference>
<evidence type="ECO:0000313" key="2">
    <source>
        <dbReference type="Proteomes" id="UP001433508"/>
    </source>
</evidence>
<sequence>MPDPLTDCIAGYVSGAVGIAIGNPLDILKVKLQNSAASTRLVGSLRLSGPDELLLSSSSSSSLSTDSVPSTTRIQTGREVTGYRYLQSLLHGVAAPILGYGALNALLFASYSVTLRVLDEFTPTIPDVAKIFTAGTIAGLSTVVISAPTEVIKCRAQVSHGSIRPGGTTKKTVGLSSWTVCKEILKREGVAGCFKGGLVTGFRDGFGYGVYFWAYGAAKNWKIVEVETSVQHVLHLLIAGGIAGCMSWASIYPLDVIKTRYQAQLANDASLHPSERYTSSWDCARKTYRAGGVRCFFRGISVTMVRAFLVNAVQFGTYEWMVNILEGGG</sequence>
<protein>
    <submittedName>
        <fullName evidence="1">Mitochondrial carrier domain-containing protein</fullName>
    </submittedName>
</protein>
<accession>A0ACC3TBD3</accession>
<proteinExistence type="predicted"/>
<name>A0ACC3TBD3_LIPKO</name>
<comment type="caution">
    <text evidence="1">The sequence shown here is derived from an EMBL/GenBank/DDBJ whole genome shotgun (WGS) entry which is preliminary data.</text>
</comment>
<dbReference type="EMBL" id="MU971335">
    <property type="protein sequence ID" value="KAK9241258.1"/>
    <property type="molecule type" value="Genomic_DNA"/>
</dbReference>